<name>A0ABP8ITR7_9BACT</name>
<evidence type="ECO:0000313" key="2">
    <source>
        <dbReference type="Proteomes" id="UP001500454"/>
    </source>
</evidence>
<keyword evidence="2" id="KW-1185">Reference proteome</keyword>
<evidence type="ECO:0008006" key="3">
    <source>
        <dbReference type="Google" id="ProtNLM"/>
    </source>
</evidence>
<dbReference type="Proteomes" id="UP001500454">
    <property type="component" value="Unassembled WGS sequence"/>
</dbReference>
<organism evidence="1 2">
    <name type="scientific">Hymenobacter koreensis</name>
    <dbReference type="NCBI Taxonomy" id="1084523"/>
    <lineage>
        <taxon>Bacteria</taxon>
        <taxon>Pseudomonadati</taxon>
        <taxon>Bacteroidota</taxon>
        <taxon>Cytophagia</taxon>
        <taxon>Cytophagales</taxon>
        <taxon>Hymenobacteraceae</taxon>
        <taxon>Hymenobacter</taxon>
    </lineage>
</organism>
<comment type="caution">
    <text evidence="1">The sequence shown here is derived from an EMBL/GenBank/DDBJ whole genome shotgun (WGS) entry which is preliminary data.</text>
</comment>
<protein>
    <recommendedName>
        <fullName evidence="3">Collagen-like protein</fullName>
    </recommendedName>
</protein>
<evidence type="ECO:0000313" key="1">
    <source>
        <dbReference type="EMBL" id="GAA4372628.1"/>
    </source>
</evidence>
<proteinExistence type="predicted"/>
<dbReference type="EMBL" id="BAABHA010000001">
    <property type="protein sequence ID" value="GAA4372628.1"/>
    <property type="molecule type" value="Genomic_DNA"/>
</dbReference>
<reference evidence="2" key="1">
    <citation type="journal article" date="2019" name="Int. J. Syst. Evol. Microbiol.">
        <title>The Global Catalogue of Microorganisms (GCM) 10K type strain sequencing project: providing services to taxonomists for standard genome sequencing and annotation.</title>
        <authorList>
            <consortium name="The Broad Institute Genomics Platform"/>
            <consortium name="The Broad Institute Genome Sequencing Center for Infectious Disease"/>
            <person name="Wu L."/>
            <person name="Ma J."/>
        </authorList>
    </citation>
    <scope>NUCLEOTIDE SEQUENCE [LARGE SCALE GENOMIC DNA]</scope>
    <source>
        <strain evidence="2">JCM 17924</strain>
    </source>
</reference>
<gene>
    <name evidence="1" type="ORF">GCM10023186_02350</name>
</gene>
<accession>A0ABP8ITR7</accession>
<sequence length="404" mass="37579">MAGAGLQAQAQSVGIGTTQPDGAAALDVNSTNRGFLPPRMLQSQREQIPVTAQSAGLLVYQTNGTPGYYYYTGTGWMQLGAQGPAGAPGAAGPQGPQGPAGALGQYGDGSAGAFNIASGNTLDLTTASGFNALAGRHPLQFTTLSISGNLIVPSGTVIRCTGDVTISGTITVANGAEDSGNGAPHPGVARSAPGVITGGTGMSLLSAAGLTYAPVAAGGAGDRTINGTGGEGGGSIAIVSRGNINLTAGGNINANGNSAVNTATAGDVGGGGGGAGGIVILAAQGNITVSGSIRANGGAGASGVNANGGTNGAGGGGGGGGGIIHLISSATATVTGTLQANGGAAGADAFSTNQTAGSGGGACGGNGGSGGGTFVFGGALTASQAGAAGYVVRTVVPSPELLIR</sequence>